<sequence>MTDLVCSAETCVHNNDRFCCKGTILVDGAQAKKPSETSCASFDERVQCGCKNQYETPSRALNVECEAVSCVYNEGRKCTADEISIAGHNAKVADQTECATYQSR</sequence>
<evidence type="ECO:0000259" key="1">
    <source>
        <dbReference type="Pfam" id="PF07561"/>
    </source>
</evidence>
<accession>A0AAP4F075</accession>
<dbReference type="EMBL" id="JASGBQ010000002">
    <property type="protein sequence ID" value="MDI9241438.1"/>
    <property type="molecule type" value="Genomic_DNA"/>
</dbReference>
<name>A0AAP4F075_9FIRM</name>
<evidence type="ECO:0000313" key="3">
    <source>
        <dbReference type="Proteomes" id="UP001300383"/>
    </source>
</evidence>
<comment type="caution">
    <text evidence="2">The sequence shown here is derived from an EMBL/GenBank/DDBJ whole genome shotgun (WGS) entry which is preliminary data.</text>
</comment>
<dbReference type="Pfam" id="PF07561">
    <property type="entry name" value="DUF1540"/>
    <property type="match status" value="2"/>
</dbReference>
<organism evidence="2 3">
    <name type="scientific">Fusibacillus kribbianus</name>
    <dbReference type="NCBI Taxonomy" id="3044208"/>
    <lineage>
        <taxon>Bacteria</taxon>
        <taxon>Bacillati</taxon>
        <taxon>Bacillota</taxon>
        <taxon>Clostridia</taxon>
        <taxon>Lachnospirales</taxon>
        <taxon>Lachnospiraceae</taxon>
        <taxon>Fusibacillus</taxon>
    </lineage>
</organism>
<dbReference type="AlphaFoldDB" id="A0AAP4F075"/>
<dbReference type="InterPro" id="IPR011437">
    <property type="entry name" value="DUF1540"/>
</dbReference>
<feature type="domain" description="DUF1540" evidence="1">
    <location>
        <begin position="6"/>
        <end position="42"/>
    </location>
</feature>
<feature type="domain" description="DUF1540" evidence="1">
    <location>
        <begin position="63"/>
        <end position="101"/>
    </location>
</feature>
<protein>
    <submittedName>
        <fullName evidence="2">DUF1540 domain-containing protein</fullName>
    </submittedName>
</protein>
<keyword evidence="3" id="KW-1185">Reference proteome</keyword>
<dbReference type="RefSeq" id="WP_283229947.1">
    <property type="nucleotide sequence ID" value="NZ_JASGBQ010000002.1"/>
</dbReference>
<reference evidence="2 3" key="1">
    <citation type="submission" date="2023-05" db="EMBL/GenBank/DDBJ databases">
        <title>[ruminococcus] sp. nov., isolated from a pig farm feces dump.</title>
        <authorList>
            <person name="Chang Y.-H."/>
        </authorList>
    </citation>
    <scope>NUCLEOTIDE SEQUENCE [LARGE SCALE GENOMIC DNA]</scope>
    <source>
        <strain evidence="2 3">YH-rum2234</strain>
    </source>
</reference>
<evidence type="ECO:0000313" key="2">
    <source>
        <dbReference type="EMBL" id="MDI9241438.1"/>
    </source>
</evidence>
<gene>
    <name evidence="2" type="ORF">QJ036_02965</name>
</gene>
<proteinExistence type="predicted"/>
<dbReference type="Proteomes" id="UP001300383">
    <property type="component" value="Unassembled WGS sequence"/>
</dbReference>